<dbReference type="InterPro" id="IPR004836">
    <property type="entry name" value="Na_Ca_Ex"/>
</dbReference>
<dbReference type="GO" id="GO:0005432">
    <property type="term" value="F:calcium:sodium antiporter activity"/>
    <property type="evidence" value="ECO:0007669"/>
    <property type="project" value="InterPro"/>
</dbReference>
<gene>
    <name evidence="11" type="ORF">EB796_005569</name>
</gene>
<keyword evidence="4" id="KW-0106">Calcium</keyword>
<dbReference type="GO" id="GO:0042383">
    <property type="term" value="C:sarcolemma"/>
    <property type="evidence" value="ECO:0007669"/>
    <property type="project" value="TreeGrafter"/>
</dbReference>
<evidence type="ECO:0000256" key="3">
    <source>
        <dbReference type="ARBA" id="ARBA00022449"/>
    </source>
</evidence>
<feature type="domain" description="Sodium/calcium exchanger membrane region" evidence="10">
    <location>
        <begin position="23"/>
        <end position="185"/>
    </location>
</feature>
<comment type="caution">
    <text evidence="11">The sequence shown here is derived from an EMBL/GenBank/DDBJ whole genome shotgun (WGS) entry which is preliminary data.</text>
</comment>
<dbReference type="GO" id="GO:0098703">
    <property type="term" value="P:calcium ion import across plasma membrane"/>
    <property type="evidence" value="ECO:0007669"/>
    <property type="project" value="TreeGrafter"/>
</dbReference>
<dbReference type="AlphaFoldDB" id="A0A7J7KE42"/>
<evidence type="ECO:0000256" key="2">
    <source>
        <dbReference type="ARBA" id="ARBA00022448"/>
    </source>
</evidence>
<keyword evidence="12" id="KW-1185">Reference proteome</keyword>
<dbReference type="PANTHER" id="PTHR11878:SF65">
    <property type="entry name" value="NA_CA-EXCHANGE PROTEIN, ISOFORM G"/>
    <property type="match status" value="1"/>
</dbReference>
<dbReference type="PRINTS" id="PR01259">
    <property type="entry name" value="NACAEXCHNGR"/>
</dbReference>
<evidence type="ECO:0000256" key="5">
    <source>
        <dbReference type="ARBA" id="ARBA00022692"/>
    </source>
</evidence>
<dbReference type="InterPro" id="IPR044880">
    <property type="entry name" value="NCX_ion-bd_dom_sf"/>
</dbReference>
<dbReference type="GO" id="GO:0098794">
    <property type="term" value="C:postsynapse"/>
    <property type="evidence" value="ECO:0007669"/>
    <property type="project" value="TreeGrafter"/>
</dbReference>
<dbReference type="EMBL" id="VXIV02000774">
    <property type="protein sequence ID" value="KAF6036121.1"/>
    <property type="molecule type" value="Genomic_DNA"/>
</dbReference>
<dbReference type="InterPro" id="IPR004837">
    <property type="entry name" value="NaCa_Exmemb"/>
</dbReference>
<evidence type="ECO:0000256" key="4">
    <source>
        <dbReference type="ARBA" id="ARBA00022568"/>
    </source>
</evidence>
<keyword evidence="3" id="KW-0050">Antiport</keyword>
<keyword evidence="5 9" id="KW-0812">Transmembrane</keyword>
<dbReference type="PANTHER" id="PTHR11878">
    <property type="entry name" value="SODIUM/CALCIUM EXCHANGER"/>
    <property type="match status" value="1"/>
</dbReference>
<dbReference type="GO" id="GO:0030424">
    <property type="term" value="C:axon"/>
    <property type="evidence" value="ECO:0007669"/>
    <property type="project" value="TreeGrafter"/>
</dbReference>
<accession>A0A7J7KE42</accession>
<evidence type="ECO:0000256" key="8">
    <source>
        <dbReference type="ARBA" id="ARBA00023136"/>
    </source>
</evidence>
<organism evidence="11 12">
    <name type="scientific">Bugula neritina</name>
    <name type="common">Brown bryozoan</name>
    <name type="synonym">Sertularia neritina</name>
    <dbReference type="NCBI Taxonomy" id="10212"/>
    <lineage>
        <taxon>Eukaryota</taxon>
        <taxon>Metazoa</taxon>
        <taxon>Spiralia</taxon>
        <taxon>Lophotrochozoa</taxon>
        <taxon>Bryozoa</taxon>
        <taxon>Gymnolaemata</taxon>
        <taxon>Cheilostomatida</taxon>
        <taxon>Flustrina</taxon>
        <taxon>Buguloidea</taxon>
        <taxon>Bugulidae</taxon>
        <taxon>Bugula</taxon>
    </lineage>
</organism>
<protein>
    <recommendedName>
        <fullName evidence="10">Sodium/calcium exchanger membrane region domain-containing protein</fullName>
    </recommendedName>
</protein>
<keyword evidence="7" id="KW-0406">Ion transport</keyword>
<dbReference type="Gene3D" id="1.20.1420.30">
    <property type="entry name" value="NCX, central ion-binding region"/>
    <property type="match status" value="1"/>
</dbReference>
<proteinExistence type="predicted"/>
<keyword evidence="6 9" id="KW-1133">Transmembrane helix</keyword>
<evidence type="ECO:0000313" key="12">
    <source>
        <dbReference type="Proteomes" id="UP000593567"/>
    </source>
</evidence>
<feature type="transmembrane region" description="Helical" evidence="9">
    <location>
        <begin position="130"/>
        <end position="150"/>
    </location>
</feature>
<dbReference type="Pfam" id="PF01699">
    <property type="entry name" value="Na_Ca_ex"/>
    <property type="match status" value="1"/>
</dbReference>
<dbReference type="OrthoDB" id="418484at2759"/>
<evidence type="ECO:0000256" key="7">
    <source>
        <dbReference type="ARBA" id="ARBA00023065"/>
    </source>
</evidence>
<keyword evidence="4" id="KW-0109">Calcium transport</keyword>
<keyword evidence="8 9" id="KW-0472">Membrane</keyword>
<evidence type="ECO:0000256" key="6">
    <source>
        <dbReference type="ARBA" id="ARBA00022989"/>
    </source>
</evidence>
<keyword evidence="2" id="KW-0813">Transport</keyword>
<evidence type="ECO:0000259" key="10">
    <source>
        <dbReference type="Pfam" id="PF01699"/>
    </source>
</evidence>
<dbReference type="InterPro" id="IPR051171">
    <property type="entry name" value="CaCA"/>
</dbReference>
<dbReference type="GO" id="GO:0012505">
    <property type="term" value="C:endomembrane system"/>
    <property type="evidence" value="ECO:0007669"/>
    <property type="project" value="UniProtKB-SubCell"/>
</dbReference>
<feature type="transmembrane region" description="Helical" evidence="9">
    <location>
        <begin position="98"/>
        <end position="118"/>
    </location>
</feature>
<reference evidence="11" key="1">
    <citation type="submission" date="2020-06" db="EMBL/GenBank/DDBJ databases">
        <title>Draft genome of Bugula neritina, a colonial animal packing powerful symbionts and potential medicines.</title>
        <authorList>
            <person name="Rayko M."/>
        </authorList>
    </citation>
    <scope>NUCLEOTIDE SEQUENCE [LARGE SCALE GENOMIC DNA]</scope>
    <source>
        <strain evidence="11">Kwan_BN1</strain>
    </source>
</reference>
<evidence type="ECO:0000256" key="9">
    <source>
        <dbReference type="SAM" id="Phobius"/>
    </source>
</evidence>
<feature type="transmembrane region" description="Helical" evidence="9">
    <location>
        <begin position="20"/>
        <end position="45"/>
    </location>
</feature>
<dbReference type="Proteomes" id="UP000593567">
    <property type="component" value="Unassembled WGS sequence"/>
</dbReference>
<feature type="transmembrane region" description="Helical" evidence="9">
    <location>
        <begin position="171"/>
        <end position="193"/>
    </location>
</feature>
<sequence length="196" mass="20932">MHYISLFWKLLFATVPPTDYAGGWLCFTVSILWIGLLTGIIGDIARSFGCIIRLKDSVTAVTFVALGTSVPDTFASKVAAMGDRYADSSIGNVTGSNAVNVFLGIGVAWTMAAVVGKVRGEKFTMKPGNLAFSLTIFCAFALSAIGLMLLRRTKLAGGELGGPRKIKILSSVYLVTLWLLYVTLSSLEAYGVIEGF</sequence>
<name>A0A7J7KE42_BUGNE</name>
<comment type="subcellular location">
    <subcellularLocation>
        <location evidence="1">Endomembrane system</location>
        <topology evidence="1">Multi-pass membrane protein</topology>
    </subcellularLocation>
</comment>
<evidence type="ECO:0000256" key="1">
    <source>
        <dbReference type="ARBA" id="ARBA00004127"/>
    </source>
</evidence>
<evidence type="ECO:0000313" key="11">
    <source>
        <dbReference type="EMBL" id="KAF6036121.1"/>
    </source>
</evidence>